<comment type="caution">
    <text evidence="2">The sequence shown here is derived from an EMBL/GenBank/DDBJ whole genome shotgun (WGS) entry which is preliminary data.</text>
</comment>
<evidence type="ECO:0000313" key="3">
    <source>
        <dbReference type="Proteomes" id="UP000886833"/>
    </source>
</evidence>
<sequence>MTNKKIGLLQLASLTFFLSIASFPLFIRKVINISKSDTIISIIFGCLLTLIIFKVILVLRKKVKPNNKYLNIFTSLILSLIFIYLLLETTNFIKDTYLSSGNFYSILILLLLMCIVASIREFKELASLSLILIFIFIPLFAINIIGSSFSLDLTYLKFPFTSDITNIIKGSLLFFIYEIVPLSLLLFIPYKEVDNRKKQDKYLYLALISGILVIIIEYLLLYFSYSTNLLTSYNYPFMLLINSLSSTFILGRLSYIISFYLLFSTLITLSLIICVVKQLMLNKYNLKIQD</sequence>
<feature type="transmembrane region" description="Helical" evidence="1">
    <location>
        <begin position="102"/>
        <end position="119"/>
    </location>
</feature>
<feature type="transmembrane region" description="Helical" evidence="1">
    <location>
        <begin position="131"/>
        <end position="151"/>
    </location>
</feature>
<evidence type="ECO:0000313" key="2">
    <source>
        <dbReference type="EMBL" id="HIT37888.1"/>
    </source>
</evidence>
<reference evidence="2" key="1">
    <citation type="submission" date="2020-10" db="EMBL/GenBank/DDBJ databases">
        <authorList>
            <person name="Gilroy R."/>
        </authorList>
    </citation>
    <scope>NUCLEOTIDE SEQUENCE</scope>
    <source>
        <strain evidence="2">CHK195-26880</strain>
    </source>
</reference>
<dbReference type="Proteomes" id="UP000886833">
    <property type="component" value="Unassembled WGS sequence"/>
</dbReference>
<gene>
    <name evidence="2" type="ORF">IAB59_05385</name>
</gene>
<dbReference type="AlphaFoldDB" id="A0A9D1KB26"/>
<feature type="transmembrane region" description="Helical" evidence="1">
    <location>
        <begin position="202"/>
        <end position="223"/>
    </location>
</feature>
<keyword evidence="1" id="KW-0812">Transmembrane</keyword>
<dbReference type="EMBL" id="DVKQ01000069">
    <property type="protein sequence ID" value="HIT37888.1"/>
    <property type="molecule type" value="Genomic_DNA"/>
</dbReference>
<feature type="transmembrane region" description="Helical" evidence="1">
    <location>
        <begin position="7"/>
        <end position="27"/>
    </location>
</feature>
<feature type="transmembrane region" description="Helical" evidence="1">
    <location>
        <begin position="69"/>
        <end position="87"/>
    </location>
</feature>
<keyword evidence="1" id="KW-0472">Membrane</keyword>
<accession>A0A9D1KB26</accession>
<keyword evidence="1" id="KW-1133">Transmembrane helix</keyword>
<feature type="transmembrane region" description="Helical" evidence="1">
    <location>
        <begin position="260"/>
        <end position="280"/>
    </location>
</feature>
<protein>
    <submittedName>
        <fullName evidence="2">Uncharacterized protein</fullName>
    </submittedName>
</protein>
<organism evidence="2 3">
    <name type="scientific">Candidatus Onthousia faecipullorum</name>
    <dbReference type="NCBI Taxonomy" id="2840887"/>
    <lineage>
        <taxon>Bacteria</taxon>
        <taxon>Bacillati</taxon>
        <taxon>Bacillota</taxon>
        <taxon>Bacilli</taxon>
        <taxon>Candidatus Onthousia</taxon>
    </lineage>
</organism>
<proteinExistence type="predicted"/>
<feature type="transmembrane region" description="Helical" evidence="1">
    <location>
        <begin position="171"/>
        <end position="190"/>
    </location>
</feature>
<name>A0A9D1KB26_9FIRM</name>
<feature type="transmembrane region" description="Helical" evidence="1">
    <location>
        <begin position="39"/>
        <end position="57"/>
    </location>
</feature>
<reference evidence="2" key="2">
    <citation type="journal article" date="2021" name="PeerJ">
        <title>Extensive microbial diversity within the chicken gut microbiome revealed by metagenomics and culture.</title>
        <authorList>
            <person name="Gilroy R."/>
            <person name="Ravi A."/>
            <person name="Getino M."/>
            <person name="Pursley I."/>
            <person name="Horton D.L."/>
            <person name="Alikhan N.F."/>
            <person name="Baker D."/>
            <person name="Gharbi K."/>
            <person name="Hall N."/>
            <person name="Watson M."/>
            <person name="Adriaenssens E.M."/>
            <person name="Foster-Nyarko E."/>
            <person name="Jarju S."/>
            <person name="Secka A."/>
            <person name="Antonio M."/>
            <person name="Oren A."/>
            <person name="Chaudhuri R.R."/>
            <person name="La Ragione R."/>
            <person name="Hildebrand F."/>
            <person name="Pallen M.J."/>
        </authorList>
    </citation>
    <scope>NUCLEOTIDE SEQUENCE</scope>
    <source>
        <strain evidence="2">CHK195-26880</strain>
    </source>
</reference>
<evidence type="ECO:0000256" key="1">
    <source>
        <dbReference type="SAM" id="Phobius"/>
    </source>
</evidence>